<keyword evidence="4" id="KW-1185">Reference proteome</keyword>
<evidence type="ECO:0000259" key="2">
    <source>
        <dbReference type="Pfam" id="PF00296"/>
    </source>
</evidence>
<reference evidence="4" key="1">
    <citation type="submission" date="2016-10" db="EMBL/GenBank/DDBJ databases">
        <authorList>
            <person name="Varghese N."/>
            <person name="Submissions S."/>
        </authorList>
    </citation>
    <scope>NUCLEOTIDE SEQUENCE [LARGE SCALE GENOMIC DNA]</scope>
    <source>
        <strain evidence="4">DSM 13078</strain>
    </source>
</reference>
<evidence type="ECO:0000313" key="3">
    <source>
        <dbReference type="EMBL" id="SFC74338.1"/>
    </source>
</evidence>
<dbReference type="NCBIfam" id="TIGR03557">
    <property type="entry name" value="F420_G6P_family"/>
    <property type="match status" value="1"/>
</dbReference>
<dbReference type="PANTHER" id="PTHR43244">
    <property type="match status" value="1"/>
</dbReference>
<dbReference type="InterPro" id="IPR036661">
    <property type="entry name" value="Luciferase-like_sf"/>
</dbReference>
<dbReference type="InterPro" id="IPR019945">
    <property type="entry name" value="F420_G6P_DH-rel"/>
</dbReference>
<dbReference type="PANTHER" id="PTHR43244:SF1">
    <property type="entry name" value="5,10-METHYLENETETRAHYDROMETHANOPTERIN REDUCTASE"/>
    <property type="match status" value="1"/>
</dbReference>
<dbReference type="InterPro" id="IPR011251">
    <property type="entry name" value="Luciferase-like_dom"/>
</dbReference>
<protein>
    <submittedName>
        <fullName evidence="3">F420-dependent oxidoreductase, G6PDH family</fullName>
    </submittedName>
</protein>
<proteinExistence type="predicted"/>
<gene>
    <name evidence="3" type="ORF">SAMN05444422_11921</name>
</gene>
<evidence type="ECO:0000313" key="4">
    <source>
        <dbReference type="Proteomes" id="UP000199161"/>
    </source>
</evidence>
<accession>A0A1I1LTR6</accession>
<dbReference type="EMBL" id="FOKW01000019">
    <property type="protein sequence ID" value="SFC74338.1"/>
    <property type="molecule type" value="Genomic_DNA"/>
</dbReference>
<sequence>MLALAGSSVNHPFVVAATVTAVGYALSSEEHDPMELVANAARAEDAGFDFCSISDHFHPWVSAQGESPFVWSTLGGIAVETDEIDVGVGVTCPTIRIHPVNVAHAVATVDEMFGDRFTFGVGTGENLNEHVTGERWPEHDVRLEMLEEAMEVMRNLWTGETTSHHGEHYTVENARLYTVPDEQPTTVASAFGPQTAEWAADHGDGLWCSGPQGEVVDAYEDAGGDGPMLTQMHVCCAESEEEAIETVHEYWPNGSLPGELAQTLPTPAHFEQAAEMVEREDVAESGTTTEQDAQAHIDSIQEAIDAGYDHVYVHQIGPEQERMLEFYEAEVLPSFR</sequence>
<feature type="domain" description="Luciferase-like" evidence="2">
    <location>
        <begin position="20"/>
        <end position="310"/>
    </location>
</feature>
<dbReference type="GO" id="GO:0016705">
    <property type="term" value="F:oxidoreductase activity, acting on paired donors, with incorporation or reduction of molecular oxygen"/>
    <property type="evidence" value="ECO:0007669"/>
    <property type="project" value="InterPro"/>
</dbReference>
<dbReference type="Pfam" id="PF00296">
    <property type="entry name" value="Bac_luciferase"/>
    <property type="match status" value="1"/>
</dbReference>
<name>A0A1I1LTR6_NATHA</name>
<dbReference type="Proteomes" id="UP000199161">
    <property type="component" value="Unassembled WGS sequence"/>
</dbReference>
<dbReference type="SUPFAM" id="SSF51679">
    <property type="entry name" value="Bacterial luciferase-like"/>
    <property type="match status" value="1"/>
</dbReference>
<dbReference type="Gene3D" id="3.20.20.30">
    <property type="entry name" value="Luciferase-like domain"/>
    <property type="match status" value="1"/>
</dbReference>
<dbReference type="AlphaFoldDB" id="A0A1I1LTR6"/>
<keyword evidence="1" id="KW-0560">Oxidoreductase</keyword>
<organism evidence="3 4">
    <name type="scientific">Natronobacterium haloterrestre</name>
    <name type="common">Halobiforma haloterrestris</name>
    <dbReference type="NCBI Taxonomy" id="148448"/>
    <lineage>
        <taxon>Archaea</taxon>
        <taxon>Methanobacteriati</taxon>
        <taxon>Methanobacteriota</taxon>
        <taxon>Stenosarchaea group</taxon>
        <taxon>Halobacteria</taxon>
        <taxon>Halobacteriales</taxon>
        <taxon>Natrialbaceae</taxon>
        <taxon>Natronobacterium</taxon>
    </lineage>
</organism>
<dbReference type="InterPro" id="IPR050564">
    <property type="entry name" value="F420-G6PD/mer"/>
</dbReference>
<evidence type="ECO:0000256" key="1">
    <source>
        <dbReference type="ARBA" id="ARBA00023002"/>
    </source>
</evidence>